<dbReference type="InterPro" id="IPR039197">
    <property type="entry name" value="Mrs1/Cce1"/>
</dbReference>
<dbReference type="GO" id="GO:0070336">
    <property type="term" value="F:flap-structured DNA binding"/>
    <property type="evidence" value="ECO:0007669"/>
    <property type="project" value="TreeGrafter"/>
</dbReference>
<dbReference type="GO" id="GO:0000402">
    <property type="term" value="F:crossed form four-way junction DNA binding"/>
    <property type="evidence" value="ECO:0007669"/>
    <property type="project" value="TreeGrafter"/>
</dbReference>
<dbReference type="GO" id="GO:0004520">
    <property type="term" value="F:DNA endonuclease activity"/>
    <property type="evidence" value="ECO:0007669"/>
    <property type="project" value="TreeGrafter"/>
</dbReference>
<dbReference type="KEGG" id="ptrr:6342649"/>
<dbReference type="EMBL" id="NQIK02000004">
    <property type="protein sequence ID" value="KAF7571325.1"/>
    <property type="molecule type" value="Genomic_DNA"/>
</dbReference>
<evidence type="ECO:0000313" key="1">
    <source>
        <dbReference type="EMBL" id="KAF7571325.1"/>
    </source>
</evidence>
<name>A0A5M9L2X9_9PLEO</name>
<evidence type="ECO:0000313" key="2">
    <source>
        <dbReference type="Proteomes" id="UP000245464"/>
    </source>
</evidence>
<dbReference type="RefSeq" id="XP_065962500.1">
    <property type="nucleotide sequence ID" value="XM_066106832.1"/>
</dbReference>
<comment type="caution">
    <text evidence="1">The sequence shown here is derived from an EMBL/GenBank/DDBJ whole genome shotgun (WGS) entry which is preliminary data.</text>
</comment>
<proteinExistence type="predicted"/>
<organism evidence="1 2">
    <name type="scientific">Pyrenophora tritici-repentis</name>
    <dbReference type="NCBI Taxonomy" id="45151"/>
    <lineage>
        <taxon>Eukaryota</taxon>
        <taxon>Fungi</taxon>
        <taxon>Dikarya</taxon>
        <taxon>Ascomycota</taxon>
        <taxon>Pezizomycotina</taxon>
        <taxon>Dothideomycetes</taxon>
        <taxon>Pleosporomycetidae</taxon>
        <taxon>Pleosporales</taxon>
        <taxon>Pleosporineae</taxon>
        <taxon>Pleosporaceae</taxon>
        <taxon>Pyrenophora</taxon>
    </lineage>
</organism>
<dbReference type="GeneID" id="6342649"/>
<protein>
    <submittedName>
        <fullName evidence="1">Uncharacterized protein</fullName>
    </submittedName>
</protein>
<dbReference type="PROSITE" id="PS50800">
    <property type="entry name" value="SAP"/>
    <property type="match status" value="1"/>
</dbReference>
<sequence>MAPKSRTVTAKSLQALLTRIGARSSGTKAVLHQRLRHELHQSRLFIRHPTWQKSRPTTDQKLRIMSIDMGIKNLAFCEAEISWPVKDSLNATMHVLRWEKMDLVGSRDGIPGSE</sequence>
<gene>
    <name evidence="1" type="ORF">PtrM4_088250</name>
</gene>
<dbReference type="PANTHER" id="PTHR28072">
    <property type="entry name" value="CRUCIFORM CUTTING ENDONUCLEASE 1, MITOCHONDRIAL-RELATED"/>
    <property type="match status" value="1"/>
</dbReference>
<dbReference type="Proteomes" id="UP000245464">
    <property type="component" value="Chromosome 4"/>
</dbReference>
<dbReference type="InterPro" id="IPR036397">
    <property type="entry name" value="RNaseH_sf"/>
</dbReference>
<accession>A0A5M9L2X9</accession>
<dbReference type="AlphaFoldDB" id="A0A5M9L2X9"/>
<dbReference type="PANTHER" id="PTHR28072:SF1">
    <property type="entry name" value="CRUCIFORM CUTTING ENDONUCLEASE 1, MITOCHONDRIAL-RELATED"/>
    <property type="match status" value="1"/>
</dbReference>
<dbReference type="Pfam" id="PF09159">
    <property type="entry name" value="Ydc2-catalyt"/>
    <property type="match status" value="1"/>
</dbReference>
<dbReference type="Gene3D" id="3.30.420.10">
    <property type="entry name" value="Ribonuclease H-like superfamily/Ribonuclease H"/>
    <property type="match status" value="1"/>
</dbReference>
<dbReference type="GO" id="GO:0000403">
    <property type="term" value="F:Y-form DNA binding"/>
    <property type="evidence" value="ECO:0007669"/>
    <property type="project" value="TreeGrafter"/>
</dbReference>
<dbReference type="InterPro" id="IPR003034">
    <property type="entry name" value="SAP_dom"/>
</dbReference>
<dbReference type="InterPro" id="IPR015242">
    <property type="entry name" value="Ydc2_cat"/>
</dbReference>
<reference evidence="1" key="1">
    <citation type="journal article" date="2018" name="BMC Genomics">
        <title>Comparative genomics of the wheat fungal pathogen Pyrenophora tritici-repentis reveals chromosomal variations and genome plasticity.</title>
        <authorList>
            <person name="Moolhuijzen P."/>
            <person name="See P.T."/>
            <person name="Hane J.K."/>
            <person name="Shi G."/>
            <person name="Liu Z."/>
            <person name="Oliver R.P."/>
            <person name="Moffat C.S."/>
        </authorList>
    </citation>
    <scope>NUCLEOTIDE SEQUENCE [LARGE SCALE GENOMIC DNA]</scope>
    <source>
        <strain evidence="1">M4</strain>
    </source>
</reference>
<dbReference type="GO" id="GO:0005739">
    <property type="term" value="C:mitochondrion"/>
    <property type="evidence" value="ECO:0007669"/>
    <property type="project" value="TreeGrafter"/>
</dbReference>